<feature type="domain" description="SecA family profile" evidence="17">
    <location>
        <begin position="2"/>
        <end position="571"/>
    </location>
</feature>
<keyword evidence="4 12" id="KW-1003">Cell membrane</keyword>
<evidence type="ECO:0000256" key="1">
    <source>
        <dbReference type="ARBA" id="ARBA00004170"/>
    </source>
</evidence>
<evidence type="ECO:0000256" key="8">
    <source>
        <dbReference type="ARBA" id="ARBA00022927"/>
    </source>
</evidence>
<evidence type="ECO:0000259" key="15">
    <source>
        <dbReference type="PROSITE" id="PS51192"/>
    </source>
</evidence>
<evidence type="ECO:0000313" key="19">
    <source>
        <dbReference type="Proteomes" id="UP001342826"/>
    </source>
</evidence>
<sequence>MSIMLNQYTKLKSKSEINKLQKLVKQINQLEDQFKTLTNEQLRGKTVEFQNALKDGKTLKQIRVEAFAVVKEAASRVINQRHYDVQILGGLVLTDGNISQMQTGEGKTLMASLPSYLFALEGKGVHVITSNEYLAQRDYELIGEIHKFLGLKVGLNIADLSPAEKKEAYNSHITYGTGTEFGFDYLRDHMVFNEEEKVQRGQHFAIIDEIDNTLIDEARTPLIIASKSMLSSDLFAITSMLVKSLKKDEDYEINLVYQQVHLTEKGILKFEKAFGIDNLYDTEHQILFHSINQSLQAHFIFKKDKDYIIRDGKIELVDSFTGRVMEGRNLSNGLHQAIEAKEGLEINEENLTQASVTIQNYFRMYSTLCGMTGSALPAQKEFMETYGMDVINVPTNRPNQRIDHEDLMYKDLEHKYKKIVNTVKEIHETGRPILIGTTSIEQSETLSEILKKNRIKHQLLNAKSVEEEAKMISIAGQRKMITIATNMAGRGTDILLGEGVAELGGLFILGTERHESLRIDMQLRGRAGRQGDPGSSQFILSLEDHLMHQFDEEELEKYKKKIKINEEGLVISPNPIKFLTMVQETVENGHFSSRIHLLKLDDVVDQQRKLIYSKRNSLLNSEQILNDTEQEIRDYVDKLIFHSLDEHNELAEEKRDAFTYRLQELFGISFDEKELIEMDKESLAELLNPSLDSYFAFINELDDRSNIEFQIRNIMMRALDQMWISHMNDMENLKEGIHLRGYAQEDPYRLYTLEGFELFDKNLESFQYDMTAKVHSYVNSLKKVEE</sequence>
<evidence type="ECO:0000256" key="7">
    <source>
        <dbReference type="ARBA" id="ARBA00022840"/>
    </source>
</evidence>
<evidence type="ECO:0000259" key="16">
    <source>
        <dbReference type="PROSITE" id="PS51194"/>
    </source>
</evidence>
<dbReference type="Gene3D" id="3.90.1440.10">
    <property type="entry name" value="SecA, preprotein cross-linking domain"/>
    <property type="match status" value="1"/>
</dbReference>
<evidence type="ECO:0000313" key="18">
    <source>
        <dbReference type="EMBL" id="MED4402730.1"/>
    </source>
</evidence>
<feature type="binding site" evidence="12">
    <location>
        <position position="493"/>
    </location>
    <ligand>
        <name>ATP</name>
        <dbReference type="ChEBI" id="CHEBI:30616"/>
    </ligand>
</feature>
<keyword evidence="3 12" id="KW-0813">Transport</keyword>
<comment type="catalytic activity">
    <reaction evidence="12">
        <text>ATP + H2O + cellular proteinSide 1 = ADP + phosphate + cellular proteinSide 2.</text>
        <dbReference type="EC" id="7.4.2.8"/>
    </reaction>
</comment>
<dbReference type="SUPFAM" id="SSF81886">
    <property type="entry name" value="Helical scaffold and wing domains of SecA"/>
    <property type="match status" value="1"/>
</dbReference>
<dbReference type="InterPro" id="IPR014018">
    <property type="entry name" value="SecA_motor_DEAD"/>
</dbReference>
<dbReference type="InterPro" id="IPR011116">
    <property type="entry name" value="SecA_Wing/Scaffold"/>
</dbReference>
<dbReference type="EMBL" id="JARTFS010000013">
    <property type="protein sequence ID" value="MED4402730.1"/>
    <property type="molecule type" value="Genomic_DNA"/>
</dbReference>
<dbReference type="InterPro" id="IPR027417">
    <property type="entry name" value="P-loop_NTPase"/>
</dbReference>
<dbReference type="InterPro" id="IPR020937">
    <property type="entry name" value="SecA_CS"/>
</dbReference>
<dbReference type="InterPro" id="IPR001650">
    <property type="entry name" value="Helicase_C-like"/>
</dbReference>
<dbReference type="EC" id="7.4.2.8" evidence="12"/>
<dbReference type="Pfam" id="PF07517">
    <property type="entry name" value="SecA_DEAD"/>
    <property type="match status" value="1"/>
</dbReference>
<keyword evidence="5 12" id="KW-0963">Cytoplasm</keyword>
<evidence type="ECO:0000256" key="4">
    <source>
        <dbReference type="ARBA" id="ARBA00022475"/>
    </source>
</evidence>
<dbReference type="PROSITE" id="PS51194">
    <property type="entry name" value="HELICASE_CTER"/>
    <property type="match status" value="1"/>
</dbReference>
<dbReference type="InterPro" id="IPR014001">
    <property type="entry name" value="Helicase_ATP-bd"/>
</dbReference>
<gene>
    <name evidence="18" type="primary">secA2</name>
    <name evidence="12" type="synonym">secA</name>
    <name evidence="18" type="ORF">P9271_15605</name>
</gene>
<evidence type="ECO:0000259" key="17">
    <source>
        <dbReference type="PROSITE" id="PS51196"/>
    </source>
</evidence>
<keyword evidence="11 12" id="KW-0472">Membrane</keyword>
<dbReference type="SMART" id="SM00957">
    <property type="entry name" value="SecA_DEAD"/>
    <property type="match status" value="1"/>
</dbReference>
<dbReference type="InterPro" id="IPR044722">
    <property type="entry name" value="SecA_SF2_C"/>
</dbReference>
<name>A0ABU6P0U8_9BACI</name>
<dbReference type="Pfam" id="PF07516">
    <property type="entry name" value="SecA_SW"/>
    <property type="match status" value="1"/>
</dbReference>
<organism evidence="18 19">
    <name type="scientific">Metabacillus fastidiosus</name>
    <dbReference type="NCBI Taxonomy" id="1458"/>
    <lineage>
        <taxon>Bacteria</taxon>
        <taxon>Bacillati</taxon>
        <taxon>Bacillota</taxon>
        <taxon>Bacilli</taxon>
        <taxon>Bacillales</taxon>
        <taxon>Bacillaceae</taxon>
        <taxon>Metabacillus</taxon>
    </lineage>
</organism>
<proteinExistence type="inferred from homology"/>
<dbReference type="InterPro" id="IPR011115">
    <property type="entry name" value="SecA_DEAD"/>
</dbReference>
<dbReference type="SMART" id="SM00958">
    <property type="entry name" value="SecA_PP_bind"/>
    <property type="match status" value="1"/>
</dbReference>
<dbReference type="PANTHER" id="PTHR30612:SF0">
    <property type="entry name" value="CHLOROPLAST PROTEIN-TRANSPORTING ATPASE"/>
    <property type="match status" value="1"/>
</dbReference>
<dbReference type="NCBIfam" id="TIGR04397">
    <property type="entry name" value="SecA2_Bac_anthr"/>
    <property type="match status" value="1"/>
</dbReference>
<evidence type="ECO:0000256" key="10">
    <source>
        <dbReference type="ARBA" id="ARBA00023010"/>
    </source>
</evidence>
<keyword evidence="9 12" id="KW-1278">Translocase</keyword>
<accession>A0ABU6P0U8</accession>
<dbReference type="InterPro" id="IPR036670">
    <property type="entry name" value="SecA_X-link_sf"/>
</dbReference>
<feature type="binding site" evidence="12">
    <location>
        <position position="86"/>
    </location>
    <ligand>
        <name>ATP</name>
        <dbReference type="ChEBI" id="CHEBI:30616"/>
    </ligand>
</feature>
<evidence type="ECO:0000256" key="5">
    <source>
        <dbReference type="ARBA" id="ARBA00022490"/>
    </source>
</evidence>
<dbReference type="CDD" id="cd17928">
    <property type="entry name" value="DEXDc_SecA"/>
    <property type="match status" value="1"/>
</dbReference>
<keyword evidence="10 12" id="KW-0811">Translocation</keyword>
<comment type="caution">
    <text evidence="18">The sequence shown here is derived from an EMBL/GenBank/DDBJ whole genome shotgun (WGS) entry which is preliminary data.</text>
</comment>
<keyword evidence="19" id="KW-1185">Reference proteome</keyword>
<dbReference type="InterPro" id="IPR011130">
    <property type="entry name" value="SecA_preprotein_X-link_dom"/>
</dbReference>
<dbReference type="NCBIfam" id="TIGR00963">
    <property type="entry name" value="secA"/>
    <property type="match status" value="1"/>
</dbReference>
<dbReference type="SUPFAM" id="SSF52540">
    <property type="entry name" value="P-loop containing nucleoside triphosphate hydrolases"/>
    <property type="match status" value="2"/>
</dbReference>
<evidence type="ECO:0000256" key="14">
    <source>
        <dbReference type="SAM" id="Coils"/>
    </source>
</evidence>
<comment type="function">
    <text evidence="12">Part of the Sec protein translocase complex. Interacts with the SecYEG preprotein conducting channel. Has a central role in coupling the hydrolysis of ATP to the transfer of proteins into and across the cell membrane, serving as an ATP-driven molecular motor driving the stepwise translocation of polypeptide chains across the membrane.</text>
</comment>
<evidence type="ECO:0000256" key="3">
    <source>
        <dbReference type="ARBA" id="ARBA00022448"/>
    </source>
</evidence>
<dbReference type="Gene3D" id="1.10.3060.10">
    <property type="entry name" value="Helical scaffold and wing domains of SecA"/>
    <property type="match status" value="1"/>
</dbReference>
<dbReference type="HAMAP" id="MF_01382">
    <property type="entry name" value="SecA"/>
    <property type="match status" value="1"/>
</dbReference>
<dbReference type="PROSITE" id="PS51192">
    <property type="entry name" value="HELICASE_ATP_BIND_1"/>
    <property type="match status" value="1"/>
</dbReference>
<keyword evidence="6 12" id="KW-0547">Nucleotide-binding</keyword>
<evidence type="ECO:0000256" key="13">
    <source>
        <dbReference type="RuleBase" id="RU003874"/>
    </source>
</evidence>
<dbReference type="NCBIfam" id="NF006630">
    <property type="entry name" value="PRK09200.1"/>
    <property type="match status" value="1"/>
</dbReference>
<keyword evidence="7 12" id="KW-0067">ATP-binding</keyword>
<keyword evidence="14" id="KW-0175">Coiled coil</keyword>
<dbReference type="Proteomes" id="UP001342826">
    <property type="component" value="Unassembled WGS sequence"/>
</dbReference>
<feature type="coiled-coil region" evidence="14">
    <location>
        <begin position="13"/>
        <end position="40"/>
    </location>
</feature>
<dbReference type="PROSITE" id="PS01312">
    <property type="entry name" value="SECA"/>
    <property type="match status" value="1"/>
</dbReference>
<dbReference type="Pfam" id="PF21090">
    <property type="entry name" value="P-loop_SecA"/>
    <property type="match status" value="1"/>
</dbReference>
<dbReference type="Gene3D" id="3.40.50.300">
    <property type="entry name" value="P-loop containing nucleotide triphosphate hydrolases"/>
    <property type="match status" value="3"/>
</dbReference>
<dbReference type="CDD" id="cd18803">
    <property type="entry name" value="SF2_C_secA"/>
    <property type="match status" value="1"/>
</dbReference>
<comment type="similarity">
    <text evidence="2 12 13">Belongs to the SecA family.</text>
</comment>
<evidence type="ECO:0000256" key="12">
    <source>
        <dbReference type="HAMAP-Rule" id="MF_01382"/>
    </source>
</evidence>
<feature type="domain" description="Helicase ATP-binding" evidence="15">
    <location>
        <begin position="88"/>
        <end position="247"/>
    </location>
</feature>
<dbReference type="PRINTS" id="PR00906">
    <property type="entry name" value="SECA"/>
</dbReference>
<dbReference type="RefSeq" id="WP_328015524.1">
    <property type="nucleotide sequence ID" value="NZ_JARTFS010000013.1"/>
</dbReference>
<dbReference type="PROSITE" id="PS51196">
    <property type="entry name" value="SECA_MOTOR_DEAD"/>
    <property type="match status" value="1"/>
</dbReference>
<dbReference type="SUPFAM" id="SSF81767">
    <property type="entry name" value="Pre-protein crosslinking domain of SecA"/>
    <property type="match status" value="1"/>
</dbReference>
<dbReference type="InterPro" id="IPR000185">
    <property type="entry name" value="SecA"/>
</dbReference>
<evidence type="ECO:0000256" key="2">
    <source>
        <dbReference type="ARBA" id="ARBA00007650"/>
    </source>
</evidence>
<evidence type="ECO:0000256" key="11">
    <source>
        <dbReference type="ARBA" id="ARBA00023136"/>
    </source>
</evidence>
<comment type="subcellular location">
    <subcellularLocation>
        <location evidence="12">Cell membrane</location>
        <topology evidence="12">Peripheral membrane protein</topology>
        <orientation evidence="12">Cytoplasmic side</orientation>
    </subcellularLocation>
    <subcellularLocation>
        <location evidence="12">Cytoplasm</location>
    </subcellularLocation>
    <subcellularLocation>
        <location evidence="1">Membrane</location>
        <topology evidence="1">Peripheral membrane protein</topology>
    </subcellularLocation>
    <text evidence="12">Distribution is 50-50.</text>
</comment>
<feature type="domain" description="Helicase C-terminal" evidence="16">
    <location>
        <begin position="411"/>
        <end position="577"/>
    </location>
</feature>
<keyword evidence="8 12" id="KW-0653">Protein transport</keyword>
<dbReference type="PANTHER" id="PTHR30612">
    <property type="entry name" value="SECA INNER MEMBRANE COMPONENT OF SEC PROTEIN SECRETION SYSTEM"/>
    <property type="match status" value="1"/>
</dbReference>
<comment type="subunit">
    <text evidence="12">Monomer and homodimer. Part of the essential Sec protein translocation apparatus which comprises SecA, SecYEG and auxiliary proteins SecDF. Other proteins may also be involved.</text>
</comment>
<evidence type="ECO:0000256" key="9">
    <source>
        <dbReference type="ARBA" id="ARBA00022967"/>
    </source>
</evidence>
<reference evidence="18 19" key="1">
    <citation type="submission" date="2023-03" db="EMBL/GenBank/DDBJ databases">
        <title>Bacillus Genome Sequencing.</title>
        <authorList>
            <person name="Dunlap C."/>
        </authorList>
    </citation>
    <scope>NUCLEOTIDE SEQUENCE [LARGE SCALE GENOMIC DNA]</scope>
    <source>
        <strain evidence="18 19">NRS-1717</strain>
    </source>
</reference>
<protein>
    <recommendedName>
        <fullName evidence="12 13">Protein translocase subunit SecA</fullName>
        <ecNumber evidence="12">7.4.2.8</ecNumber>
    </recommendedName>
</protein>
<evidence type="ECO:0000256" key="6">
    <source>
        <dbReference type="ARBA" id="ARBA00022741"/>
    </source>
</evidence>
<feature type="binding site" evidence="12">
    <location>
        <begin position="104"/>
        <end position="108"/>
    </location>
    <ligand>
        <name>ATP</name>
        <dbReference type="ChEBI" id="CHEBI:30616"/>
    </ligand>
</feature>
<dbReference type="InterPro" id="IPR030908">
    <property type="entry name" value="SecA2_Bac_anthr"/>
</dbReference>
<dbReference type="Pfam" id="PF01043">
    <property type="entry name" value="SecA_PP_bind"/>
    <property type="match status" value="1"/>
</dbReference>
<dbReference type="InterPro" id="IPR036266">
    <property type="entry name" value="SecA_Wing/Scaffold_sf"/>
</dbReference>